<dbReference type="GO" id="GO:0016787">
    <property type="term" value="F:hydrolase activity"/>
    <property type="evidence" value="ECO:0007669"/>
    <property type="project" value="InterPro"/>
</dbReference>
<evidence type="ECO:0008006" key="5">
    <source>
        <dbReference type="Google" id="ProtNLM"/>
    </source>
</evidence>
<dbReference type="Pfam" id="PF04851">
    <property type="entry name" value="ResIII"/>
    <property type="match status" value="1"/>
</dbReference>
<dbReference type="RefSeq" id="WP_068849280.1">
    <property type="nucleotide sequence ID" value="NZ_LYDR01000124.1"/>
</dbReference>
<dbReference type="InterPro" id="IPR027417">
    <property type="entry name" value="P-loop_NTPase"/>
</dbReference>
<proteinExistence type="predicted"/>
<dbReference type="InterPro" id="IPR006935">
    <property type="entry name" value="Helicase/UvrB_N"/>
</dbReference>
<feature type="domain" description="Helicase C-terminal" evidence="2">
    <location>
        <begin position="239"/>
        <end position="398"/>
    </location>
</feature>
<dbReference type="SMART" id="SM00487">
    <property type="entry name" value="DEXDc"/>
    <property type="match status" value="1"/>
</dbReference>
<dbReference type="SUPFAM" id="SSF52540">
    <property type="entry name" value="P-loop containing nucleoside triphosphate hydrolases"/>
    <property type="match status" value="1"/>
</dbReference>
<dbReference type="STRING" id="1841610.A6X21_07525"/>
<dbReference type="GO" id="GO:0005829">
    <property type="term" value="C:cytosol"/>
    <property type="evidence" value="ECO:0007669"/>
    <property type="project" value="TreeGrafter"/>
</dbReference>
<evidence type="ECO:0000259" key="2">
    <source>
        <dbReference type="PROSITE" id="PS51194"/>
    </source>
</evidence>
<accession>A0A1C3E936</accession>
<gene>
    <name evidence="3" type="ORF">A6X21_07525</name>
</gene>
<evidence type="ECO:0000259" key="1">
    <source>
        <dbReference type="PROSITE" id="PS51192"/>
    </source>
</evidence>
<dbReference type="InterPro" id="IPR050742">
    <property type="entry name" value="Helicase_Restrict-Modif_Enz"/>
</dbReference>
<dbReference type="PANTHER" id="PTHR47396:SF1">
    <property type="entry name" value="ATP-DEPENDENT HELICASE IRC3-RELATED"/>
    <property type="match status" value="1"/>
</dbReference>
<dbReference type="InterPro" id="IPR001650">
    <property type="entry name" value="Helicase_C-like"/>
</dbReference>
<dbReference type="EMBL" id="LYDR01000124">
    <property type="protein sequence ID" value="ODA29731.1"/>
    <property type="molecule type" value="Genomic_DNA"/>
</dbReference>
<dbReference type="PANTHER" id="PTHR47396">
    <property type="entry name" value="TYPE I RESTRICTION ENZYME ECOKI R PROTEIN"/>
    <property type="match status" value="1"/>
</dbReference>
<dbReference type="OrthoDB" id="9802848at2"/>
<dbReference type="SMART" id="SM00490">
    <property type="entry name" value="HELICc"/>
    <property type="match status" value="1"/>
</dbReference>
<feature type="domain" description="Helicase ATP-binding" evidence="1">
    <location>
        <begin position="37"/>
        <end position="207"/>
    </location>
</feature>
<dbReference type="Pfam" id="PF00271">
    <property type="entry name" value="Helicase_C"/>
    <property type="match status" value="1"/>
</dbReference>
<dbReference type="PROSITE" id="PS51194">
    <property type="entry name" value="HELICASE_CTER"/>
    <property type="match status" value="1"/>
</dbReference>
<dbReference type="AlphaFoldDB" id="A0A1C3E936"/>
<evidence type="ECO:0000313" key="3">
    <source>
        <dbReference type="EMBL" id="ODA29731.1"/>
    </source>
</evidence>
<dbReference type="Gene3D" id="3.40.50.300">
    <property type="entry name" value="P-loop containing nucleotide triphosphate hydrolases"/>
    <property type="match status" value="2"/>
</dbReference>
<dbReference type="CDD" id="cd18785">
    <property type="entry name" value="SF2_C"/>
    <property type="match status" value="1"/>
</dbReference>
<protein>
    <recommendedName>
        <fullName evidence="5">Type III restriction endonuclease subunit R</fullName>
    </recommendedName>
</protein>
<dbReference type="GO" id="GO:0003677">
    <property type="term" value="F:DNA binding"/>
    <property type="evidence" value="ECO:0007669"/>
    <property type="project" value="InterPro"/>
</dbReference>
<keyword evidence="4" id="KW-1185">Reference proteome</keyword>
<reference evidence="3 4" key="1">
    <citation type="submission" date="2016-05" db="EMBL/GenBank/DDBJ databases">
        <title>Genomic and physiological characterization of Planctopirus sp. isolated from fresh water lake.</title>
        <authorList>
            <person name="Subhash Y."/>
            <person name="Ramana C."/>
        </authorList>
    </citation>
    <scope>NUCLEOTIDE SEQUENCE [LARGE SCALE GENOMIC DNA]</scope>
    <source>
        <strain evidence="3 4">JC280</strain>
    </source>
</reference>
<dbReference type="InterPro" id="IPR014001">
    <property type="entry name" value="Helicase_ATP-bd"/>
</dbReference>
<organism evidence="3 4">
    <name type="scientific">Planctopirus hydrillae</name>
    <dbReference type="NCBI Taxonomy" id="1841610"/>
    <lineage>
        <taxon>Bacteria</taxon>
        <taxon>Pseudomonadati</taxon>
        <taxon>Planctomycetota</taxon>
        <taxon>Planctomycetia</taxon>
        <taxon>Planctomycetales</taxon>
        <taxon>Planctomycetaceae</taxon>
        <taxon>Planctopirus</taxon>
    </lineage>
</organism>
<evidence type="ECO:0000313" key="4">
    <source>
        <dbReference type="Proteomes" id="UP000094828"/>
    </source>
</evidence>
<dbReference type="PROSITE" id="PS51192">
    <property type="entry name" value="HELICASE_ATP_BIND_1"/>
    <property type="match status" value="1"/>
</dbReference>
<sequence length="964" mass="106213">MRSYFDTYAGDLRFVERDASGSGLRRAQRGAVFAIGSHFSLSTANALVSMPTGTGKTAVLMMAPYLLRASRTLIITPSRMVRDQIAEEYGSLALLKRLAVLPENVTSPNVQAIESKILRDEQWGQLNAADVVVTTPMGSSPALDEIPHPPNDLFDLLLIDEAHHSPAKTWRALMQAFPSARQILFTATPFRRDRQQLPGDFVYEFPLREALRDGVFSSITFVGCESEAGVSNDIIIAKKAEQIYRDDRAQGLDHRVMVRTDSRARAHELHELYQRETTLQLATIHGQHSLMHVRRTVKRLRDAELDGVICVDMFGEGVDMPQLKIAAIHSPHRSLAVTLQFIGRFARTGAANLGVAKFIAVPEEIETETKTLYQQGAIWEQLVTNLADSRVVGERELRQQLRSFSPTYDIASENELTLSVIKPWYHSKVFHVPPSVDLHALVDFGSGIEIVQRFVSDDLHCAAFVCQSVNKPRWMEALSLQDVTFHLFIIYHDQTHGLLFINSSVKTEDMYSQIAEQVVNGAFTGVSTATINRALRALQNPAFFSVGLKNRLFGNQVESYRIISGGRADGAVSNTDAQLFDRGHLFGSGDSDEGKVTLGISTLSKIWSNRAGFVPEYVAWCHAVAEHLANSAPVVTGSRIDLLATGEEVTSIPTAVIGATWHETAYRLRPLVTAADPVPMTVDLLSLEMSIERFSNSEVRILLHGLGDPIPINFRISGSPYFSLETTREIAIETRTQTGSFADYLNSFGLHLYLADFARLYKNQLFHSNLTLENFPASALHRRDWASLNVDICCEVGTSENGISIHAGIESVLVSSNAAVVVYDHRSGEIADYVSIREEGGAILCDVFHCKGSNGERPGSRVSDAYEVAGQVVKSVVLARSPATLKTELTRRLASGSLLKKGSLSDLERLLDDAEHGRFEFHVLLVQPGISAGTMSDPVSRVLAAAYDYVLAATGFAPTFWISD</sequence>
<comment type="caution">
    <text evidence="3">The sequence shown here is derived from an EMBL/GenBank/DDBJ whole genome shotgun (WGS) entry which is preliminary data.</text>
</comment>
<dbReference type="GO" id="GO:0005524">
    <property type="term" value="F:ATP binding"/>
    <property type="evidence" value="ECO:0007669"/>
    <property type="project" value="InterPro"/>
</dbReference>
<name>A0A1C3E936_9PLAN</name>
<dbReference type="Proteomes" id="UP000094828">
    <property type="component" value="Unassembled WGS sequence"/>
</dbReference>